<dbReference type="Gene3D" id="1.10.357.10">
    <property type="entry name" value="Tetracycline Repressor, domain 2"/>
    <property type="match status" value="1"/>
</dbReference>
<dbReference type="OrthoDB" id="71867at2"/>
<dbReference type="SUPFAM" id="SSF48498">
    <property type="entry name" value="Tetracyclin repressor-like, C-terminal domain"/>
    <property type="match status" value="1"/>
</dbReference>
<name>A0A268EDX6_9BACL</name>
<dbReference type="InterPro" id="IPR036271">
    <property type="entry name" value="Tet_transcr_reg_TetR-rel_C_sf"/>
</dbReference>
<protein>
    <submittedName>
        <fullName evidence="7">TetR family transcriptional regulator</fullName>
    </submittedName>
</protein>
<evidence type="ECO:0000259" key="5">
    <source>
        <dbReference type="PROSITE" id="PS50977"/>
    </source>
</evidence>
<evidence type="ECO:0000313" key="7">
    <source>
        <dbReference type="EMBL" id="PAD71324.1"/>
    </source>
</evidence>
<organism evidence="7 8">
    <name type="scientific">Paenibacillus campinasensis</name>
    <dbReference type="NCBI Taxonomy" id="66347"/>
    <lineage>
        <taxon>Bacteria</taxon>
        <taxon>Bacillati</taxon>
        <taxon>Bacillota</taxon>
        <taxon>Bacilli</taxon>
        <taxon>Bacillales</taxon>
        <taxon>Paenibacillaceae</taxon>
        <taxon>Paenibacillus</taxon>
    </lineage>
</organism>
<accession>A0A268EDX6</accession>
<dbReference type="GO" id="GO:0000976">
    <property type="term" value="F:transcription cis-regulatory region binding"/>
    <property type="evidence" value="ECO:0007669"/>
    <property type="project" value="TreeGrafter"/>
</dbReference>
<keyword evidence="2 4" id="KW-0238">DNA-binding</keyword>
<evidence type="ECO:0000256" key="1">
    <source>
        <dbReference type="ARBA" id="ARBA00023015"/>
    </source>
</evidence>
<dbReference type="EMBL" id="NPBY01000110">
    <property type="protein sequence ID" value="PAD71324.1"/>
    <property type="molecule type" value="Genomic_DNA"/>
</dbReference>
<dbReference type="SUPFAM" id="SSF46689">
    <property type="entry name" value="Homeodomain-like"/>
    <property type="match status" value="1"/>
</dbReference>
<evidence type="ECO:0000313" key="8">
    <source>
        <dbReference type="Proteomes" id="UP000215596"/>
    </source>
</evidence>
<keyword evidence="1" id="KW-0805">Transcription regulation</keyword>
<feature type="domain" description="HTH tetR-type" evidence="5">
    <location>
        <begin position="6"/>
        <end position="66"/>
    </location>
</feature>
<reference evidence="7 8" key="1">
    <citation type="submission" date="2017-07" db="EMBL/GenBank/DDBJ databases">
        <title>Isolation and whole genome analysis of endospore-forming bacteria from heroin.</title>
        <authorList>
            <person name="Kalinowski J."/>
            <person name="Ahrens B."/>
            <person name="Al-Dilaimi A."/>
            <person name="Winkler A."/>
            <person name="Wibberg D."/>
            <person name="Schleenbecker U."/>
            <person name="Ruckert C."/>
            <person name="Wolfel R."/>
            <person name="Grass G."/>
        </authorList>
    </citation>
    <scope>NUCLEOTIDE SEQUENCE [LARGE SCALE GENOMIC DNA]</scope>
    <source>
        <strain evidence="7 8">7537-G1</strain>
    </source>
</reference>
<keyword evidence="3" id="KW-0804">Transcription</keyword>
<dbReference type="EMBL" id="WOAA01000002">
    <property type="protein sequence ID" value="MUG65386.1"/>
    <property type="molecule type" value="Genomic_DNA"/>
</dbReference>
<dbReference type="GO" id="GO:0003700">
    <property type="term" value="F:DNA-binding transcription factor activity"/>
    <property type="evidence" value="ECO:0007669"/>
    <property type="project" value="TreeGrafter"/>
</dbReference>
<evidence type="ECO:0000313" key="9">
    <source>
        <dbReference type="Proteomes" id="UP000435177"/>
    </source>
</evidence>
<reference evidence="6 9" key="2">
    <citation type="submission" date="2019-11" db="EMBL/GenBank/DDBJ databases">
        <title>Draft genome sequences of five Paenibacillus species of dairy origin.</title>
        <authorList>
            <person name="Olajide A.M."/>
            <person name="Chen S."/>
            <person name="Lapointe G."/>
        </authorList>
    </citation>
    <scope>NUCLEOTIDE SEQUENCE [LARGE SCALE GENOMIC DNA]</scope>
    <source>
        <strain evidence="6 9">3CS1</strain>
    </source>
</reference>
<evidence type="ECO:0000256" key="3">
    <source>
        <dbReference type="ARBA" id="ARBA00023163"/>
    </source>
</evidence>
<evidence type="ECO:0000256" key="4">
    <source>
        <dbReference type="PROSITE-ProRule" id="PRU00335"/>
    </source>
</evidence>
<dbReference type="Proteomes" id="UP000215596">
    <property type="component" value="Unassembled WGS sequence"/>
</dbReference>
<dbReference type="PANTHER" id="PTHR30055">
    <property type="entry name" value="HTH-TYPE TRANSCRIPTIONAL REGULATOR RUTR"/>
    <property type="match status" value="1"/>
</dbReference>
<gene>
    <name evidence="7" type="ORF">CHH67_24890</name>
    <name evidence="6" type="ORF">GNP94_05120</name>
</gene>
<sequence length="191" mass="20595">MSPRPGLDQTAVVQAAARLADRDGFHAVTLASLAAELGVRSPSLYNHINGLPGLHAALTLHGLRTLLQGLMKAVVGKSGEDALRQACLAYVEFARTHPGLYEAALQPIAPEQTEVIQAGDSVVELLLQILTPYKLTTDDALHTVRCIRSFCHGFCSLERSGQFAMNLNRDDSLAFMIDVFIQGMNLKAGEV</sequence>
<dbReference type="InterPro" id="IPR009057">
    <property type="entry name" value="Homeodomain-like_sf"/>
</dbReference>
<feature type="DNA-binding region" description="H-T-H motif" evidence="4">
    <location>
        <begin position="29"/>
        <end position="48"/>
    </location>
</feature>
<evidence type="ECO:0000313" key="6">
    <source>
        <dbReference type="EMBL" id="MUG65386.1"/>
    </source>
</evidence>
<proteinExistence type="predicted"/>
<dbReference type="InterPro" id="IPR050109">
    <property type="entry name" value="HTH-type_TetR-like_transc_reg"/>
</dbReference>
<dbReference type="Pfam" id="PF00440">
    <property type="entry name" value="TetR_N"/>
    <property type="match status" value="1"/>
</dbReference>
<dbReference type="Gene3D" id="1.10.10.60">
    <property type="entry name" value="Homeodomain-like"/>
    <property type="match status" value="1"/>
</dbReference>
<dbReference type="Proteomes" id="UP000435177">
    <property type="component" value="Unassembled WGS sequence"/>
</dbReference>
<dbReference type="AlphaFoldDB" id="A0A268EDX6"/>
<dbReference type="InterPro" id="IPR001647">
    <property type="entry name" value="HTH_TetR"/>
</dbReference>
<dbReference type="Pfam" id="PF13305">
    <property type="entry name" value="TetR_C_33"/>
    <property type="match status" value="1"/>
</dbReference>
<dbReference type="PROSITE" id="PS50977">
    <property type="entry name" value="HTH_TETR_2"/>
    <property type="match status" value="1"/>
</dbReference>
<keyword evidence="9" id="KW-1185">Reference proteome</keyword>
<dbReference type="PANTHER" id="PTHR30055:SF239">
    <property type="entry name" value="TRANSCRIPTIONAL REGULATORY PROTEIN"/>
    <property type="match status" value="1"/>
</dbReference>
<evidence type="ECO:0000256" key="2">
    <source>
        <dbReference type="ARBA" id="ARBA00023125"/>
    </source>
</evidence>
<comment type="caution">
    <text evidence="7">The sequence shown here is derived from an EMBL/GenBank/DDBJ whole genome shotgun (WGS) entry which is preliminary data.</text>
</comment>
<dbReference type="InterPro" id="IPR025996">
    <property type="entry name" value="MT1864/Rv1816-like_C"/>
</dbReference>
<dbReference type="RefSeq" id="WP_095268062.1">
    <property type="nucleotide sequence ID" value="NZ_NPBY01000110.1"/>
</dbReference>